<dbReference type="PANTHER" id="PTHR43540:SF1">
    <property type="entry name" value="ISOCHORISMATASE HYDROLASE"/>
    <property type="match status" value="1"/>
</dbReference>
<dbReference type="CDD" id="cd01014">
    <property type="entry name" value="nicotinamidase_related"/>
    <property type="match status" value="1"/>
</dbReference>
<dbReference type="OrthoDB" id="5360912at2"/>
<proteinExistence type="predicted"/>
<protein>
    <submittedName>
        <fullName evidence="3">Isochorismatase</fullName>
    </submittedName>
</protein>
<keyword evidence="1" id="KW-0378">Hydrolase</keyword>
<evidence type="ECO:0000256" key="1">
    <source>
        <dbReference type="ARBA" id="ARBA00022801"/>
    </source>
</evidence>
<accession>A0A103DXK8</accession>
<evidence type="ECO:0000259" key="2">
    <source>
        <dbReference type="Pfam" id="PF00857"/>
    </source>
</evidence>
<dbReference type="Gene3D" id="3.40.50.850">
    <property type="entry name" value="Isochorismatase-like"/>
    <property type="match status" value="1"/>
</dbReference>
<dbReference type="Pfam" id="PF00857">
    <property type="entry name" value="Isochorismatase"/>
    <property type="match status" value="1"/>
</dbReference>
<evidence type="ECO:0000313" key="4">
    <source>
        <dbReference type="Proteomes" id="UP000062788"/>
    </source>
</evidence>
<dbReference type="Proteomes" id="UP000062788">
    <property type="component" value="Unassembled WGS sequence"/>
</dbReference>
<keyword evidence="4" id="KW-1185">Reference proteome</keyword>
<comment type="caution">
    <text evidence="3">The sequence shown here is derived from an EMBL/GenBank/DDBJ whole genome shotgun (WGS) entry which is preliminary data.</text>
</comment>
<dbReference type="InterPro" id="IPR000868">
    <property type="entry name" value="Isochorismatase-like_dom"/>
</dbReference>
<dbReference type="EMBL" id="LOWA01000054">
    <property type="protein sequence ID" value="KVE24572.1"/>
    <property type="molecule type" value="Genomic_DNA"/>
</dbReference>
<feature type="domain" description="Isochorismatase-like" evidence="2">
    <location>
        <begin position="10"/>
        <end position="182"/>
    </location>
</feature>
<dbReference type="RefSeq" id="WP_059519791.1">
    <property type="nucleotide sequence ID" value="NZ_LOWA01000054.1"/>
</dbReference>
<dbReference type="AlphaFoldDB" id="A0A103DXK8"/>
<dbReference type="InterPro" id="IPR036380">
    <property type="entry name" value="Isochorismatase-like_sf"/>
</dbReference>
<dbReference type="InterPro" id="IPR050272">
    <property type="entry name" value="Isochorismatase-like_hydrls"/>
</dbReference>
<gene>
    <name evidence="3" type="ORF">WS67_20985</name>
</gene>
<dbReference type="SUPFAM" id="SSF52499">
    <property type="entry name" value="Isochorismatase-like hydrolases"/>
    <property type="match status" value="1"/>
</dbReference>
<reference evidence="3 4" key="1">
    <citation type="submission" date="2015-11" db="EMBL/GenBank/DDBJ databases">
        <title>Expanding the genomic diversity of Burkholderia species for the development of highly accurate diagnostics.</title>
        <authorList>
            <person name="Sahl J."/>
            <person name="Keim P."/>
            <person name="Wagner D."/>
        </authorList>
    </citation>
    <scope>NUCLEOTIDE SEQUENCE [LARGE SCALE GENOMIC DNA]</scope>
    <source>
        <strain evidence="3 4">TSV85</strain>
    </source>
</reference>
<dbReference type="PANTHER" id="PTHR43540">
    <property type="entry name" value="PEROXYUREIDOACRYLATE/UREIDOACRYLATE AMIDOHYDROLASE-RELATED"/>
    <property type="match status" value="1"/>
</dbReference>
<sequence>MDTSPLCAHAALLLIDLQKGILAPNPAIPRNNPNAQTHWATLLDCWRRTGRPIVHVRHISRSPDSVFRPGQPGVEFHDAFAPLAREHVIEKNVPDAFAATGLARWLHERGIAQLVIAGVITNNSVELTARSAGNLGFDTIVAGDACFTFDQRDLSGRVWAAADVHALSLSNLAMDYATIMDTREIVERTAQAGG</sequence>
<evidence type="ECO:0000313" key="3">
    <source>
        <dbReference type="EMBL" id="KVE24572.1"/>
    </source>
</evidence>
<dbReference type="GO" id="GO:0016787">
    <property type="term" value="F:hydrolase activity"/>
    <property type="evidence" value="ECO:0007669"/>
    <property type="project" value="UniProtKB-KW"/>
</dbReference>
<name>A0A103DXK8_9BURK</name>
<organism evidence="3 4">
    <name type="scientific">Burkholderia singularis</name>
    <dbReference type="NCBI Taxonomy" id="1503053"/>
    <lineage>
        <taxon>Bacteria</taxon>
        <taxon>Pseudomonadati</taxon>
        <taxon>Pseudomonadota</taxon>
        <taxon>Betaproteobacteria</taxon>
        <taxon>Burkholderiales</taxon>
        <taxon>Burkholderiaceae</taxon>
        <taxon>Burkholderia</taxon>
        <taxon>pseudomallei group</taxon>
    </lineage>
</organism>